<evidence type="ECO:0000256" key="1">
    <source>
        <dbReference type="SAM" id="MobiDB-lite"/>
    </source>
</evidence>
<dbReference type="Gene3D" id="3.40.50.10190">
    <property type="entry name" value="BRCT domain"/>
    <property type="match status" value="1"/>
</dbReference>
<keyword evidence="4" id="KW-1185">Reference proteome</keyword>
<organism evidence="3 4">
    <name type="scientific">Kwoniella dejecticola CBS 10117</name>
    <dbReference type="NCBI Taxonomy" id="1296121"/>
    <lineage>
        <taxon>Eukaryota</taxon>
        <taxon>Fungi</taxon>
        <taxon>Dikarya</taxon>
        <taxon>Basidiomycota</taxon>
        <taxon>Agaricomycotina</taxon>
        <taxon>Tremellomycetes</taxon>
        <taxon>Tremellales</taxon>
        <taxon>Cryptococcaceae</taxon>
        <taxon>Kwoniella</taxon>
    </lineage>
</organism>
<feature type="region of interest" description="Disordered" evidence="1">
    <location>
        <begin position="114"/>
        <end position="176"/>
    </location>
</feature>
<feature type="compositionally biased region" description="Polar residues" evidence="1">
    <location>
        <begin position="157"/>
        <end position="166"/>
    </location>
</feature>
<feature type="compositionally biased region" description="Basic and acidic residues" evidence="1">
    <location>
        <begin position="121"/>
        <end position="139"/>
    </location>
</feature>
<dbReference type="PROSITE" id="PS50172">
    <property type="entry name" value="BRCT"/>
    <property type="match status" value="2"/>
</dbReference>
<name>A0AAJ8KU77_9TREE</name>
<feature type="compositionally biased region" description="Basic and acidic residues" evidence="1">
    <location>
        <begin position="273"/>
        <end position="303"/>
    </location>
</feature>
<dbReference type="GeneID" id="28970602"/>
<dbReference type="InterPro" id="IPR036420">
    <property type="entry name" value="BRCT_dom_sf"/>
</dbReference>
<evidence type="ECO:0000313" key="3">
    <source>
        <dbReference type="EMBL" id="WWC64884.1"/>
    </source>
</evidence>
<evidence type="ECO:0000259" key="2">
    <source>
        <dbReference type="PROSITE" id="PS50172"/>
    </source>
</evidence>
<dbReference type="EMBL" id="CP144538">
    <property type="protein sequence ID" value="WWC64884.1"/>
    <property type="molecule type" value="Genomic_DNA"/>
</dbReference>
<accession>A0AAJ8KU77</accession>
<dbReference type="KEGG" id="kdj:28970602"/>
<reference evidence="3" key="2">
    <citation type="submission" date="2024-02" db="EMBL/GenBank/DDBJ databases">
        <title>Comparative genomics of Cryptococcus and Kwoniella reveals pathogenesis evolution and contrasting modes of karyotype evolution via chromosome fusion or intercentromeric recombination.</title>
        <authorList>
            <person name="Coelho M.A."/>
            <person name="David-Palma M."/>
            <person name="Shea T."/>
            <person name="Bowers K."/>
            <person name="McGinley-Smith S."/>
            <person name="Mohammad A.W."/>
            <person name="Gnirke A."/>
            <person name="Yurkov A.M."/>
            <person name="Nowrousian M."/>
            <person name="Sun S."/>
            <person name="Cuomo C.A."/>
            <person name="Heitman J."/>
        </authorList>
    </citation>
    <scope>NUCLEOTIDE SEQUENCE</scope>
    <source>
        <strain evidence="3">CBS 10117</strain>
    </source>
</reference>
<feature type="compositionally biased region" description="Polar residues" evidence="1">
    <location>
        <begin position="345"/>
        <end position="358"/>
    </location>
</feature>
<feature type="compositionally biased region" description="Basic and acidic residues" evidence="1">
    <location>
        <begin position="233"/>
        <end position="251"/>
    </location>
</feature>
<dbReference type="Proteomes" id="UP000078595">
    <property type="component" value="Chromosome 9"/>
</dbReference>
<dbReference type="AlphaFoldDB" id="A0AAJ8KU77"/>
<protein>
    <recommendedName>
        <fullName evidence="2">BRCT domain-containing protein</fullName>
    </recommendedName>
</protein>
<dbReference type="SUPFAM" id="SSF52113">
    <property type="entry name" value="BRCT domain"/>
    <property type="match status" value="2"/>
</dbReference>
<evidence type="ECO:0000313" key="4">
    <source>
        <dbReference type="Proteomes" id="UP000078595"/>
    </source>
</evidence>
<proteinExistence type="predicted"/>
<feature type="compositionally biased region" description="Polar residues" evidence="1">
    <location>
        <begin position="221"/>
        <end position="230"/>
    </location>
</feature>
<feature type="domain" description="BRCT" evidence="2">
    <location>
        <begin position="364"/>
        <end position="465"/>
    </location>
</feature>
<feature type="domain" description="BRCT" evidence="2">
    <location>
        <begin position="1"/>
        <end position="116"/>
    </location>
</feature>
<feature type="compositionally biased region" description="Polar residues" evidence="1">
    <location>
        <begin position="191"/>
        <end position="200"/>
    </location>
</feature>
<sequence length="481" mass="53364">MSVDQVVADELRIVIRHHGGALSAIPDALHVTHIIVLTPHNAPKNMVKYIGDRSSSNFRPRGECIWLQNEIIRFLARLAGPGSNESHPSRKIVVREEWLDLCIEKRRVVDSSESYGGWEIRGTHDPNLAKDDNDGDSHSGTHHPSRPYTPSRPVTPALNNFQNPQQAVFEKPKDPRKKLIDRYQPIPAASTSELVASPLSQHVEESVATSGEGSLNPAGLHTNSATNLASSDMELKSESEVVKEERIDDGRPSSFDDAVGETSQRESAIIDQETERQESCRRSERFEDSPPREQSKTPVRDGDIEIDSVLNPEPKAKSNLRVQTHLVPERPPNITETSLHKERNPTGQKNDPSSSSCATFAPHPEKKVFARGIFPLSFCVHGTGTRKRSTEILISNNGGGILASCTYASIYVFPLSQGDSDIRDVGMLKILHHLRNQPGRMAVSEDWVLHCVDQDELLPLEGYLIFPERVYFMTPPASSQG</sequence>
<gene>
    <name evidence="3" type="ORF">I303_107498</name>
</gene>
<dbReference type="RefSeq" id="XP_065825672.1">
    <property type="nucleotide sequence ID" value="XM_065969600.1"/>
</dbReference>
<feature type="region of interest" description="Disordered" evidence="1">
    <location>
        <begin position="191"/>
        <end position="359"/>
    </location>
</feature>
<dbReference type="InterPro" id="IPR001357">
    <property type="entry name" value="BRCT_dom"/>
</dbReference>
<reference evidence="3" key="1">
    <citation type="submission" date="2013-07" db="EMBL/GenBank/DDBJ databases">
        <authorList>
            <consortium name="The Broad Institute Genome Sequencing Platform"/>
            <person name="Cuomo C."/>
            <person name="Litvintseva A."/>
            <person name="Chen Y."/>
            <person name="Heitman J."/>
            <person name="Sun S."/>
            <person name="Springer D."/>
            <person name="Dromer F."/>
            <person name="Young S.K."/>
            <person name="Zeng Q."/>
            <person name="Gargeya S."/>
            <person name="Fitzgerald M."/>
            <person name="Abouelleil A."/>
            <person name="Alvarado L."/>
            <person name="Berlin A.M."/>
            <person name="Chapman S.B."/>
            <person name="Dewar J."/>
            <person name="Goldberg J."/>
            <person name="Griggs A."/>
            <person name="Gujja S."/>
            <person name="Hansen M."/>
            <person name="Howarth C."/>
            <person name="Imamovic A."/>
            <person name="Larimer J."/>
            <person name="McCowan C."/>
            <person name="Murphy C."/>
            <person name="Pearson M."/>
            <person name="Priest M."/>
            <person name="Roberts A."/>
            <person name="Saif S."/>
            <person name="Shea T."/>
            <person name="Sykes S."/>
            <person name="Wortman J."/>
            <person name="Nusbaum C."/>
            <person name="Birren B."/>
        </authorList>
    </citation>
    <scope>NUCLEOTIDE SEQUENCE</scope>
    <source>
        <strain evidence="3">CBS 10117</strain>
    </source>
</reference>